<keyword evidence="4" id="KW-0472">Membrane</keyword>
<dbReference type="Pfam" id="PF13231">
    <property type="entry name" value="PMT_2"/>
    <property type="match status" value="1"/>
</dbReference>
<feature type="non-terminal residue" evidence="6">
    <location>
        <position position="241"/>
    </location>
</feature>
<evidence type="ECO:0000256" key="4">
    <source>
        <dbReference type="SAM" id="Phobius"/>
    </source>
</evidence>
<reference evidence="6" key="1">
    <citation type="submission" date="2018-05" db="EMBL/GenBank/DDBJ databases">
        <authorList>
            <person name="Lanie J.A."/>
            <person name="Ng W.-L."/>
            <person name="Kazmierczak K.M."/>
            <person name="Andrzejewski T.M."/>
            <person name="Davidsen T.M."/>
            <person name="Wayne K.J."/>
            <person name="Tettelin H."/>
            <person name="Glass J.I."/>
            <person name="Rusch D."/>
            <person name="Podicherti R."/>
            <person name="Tsui H.-C.T."/>
            <person name="Winkler M.E."/>
        </authorList>
    </citation>
    <scope>NUCLEOTIDE SEQUENCE</scope>
</reference>
<feature type="compositionally biased region" description="Basic residues" evidence="3">
    <location>
        <begin position="1"/>
        <end position="14"/>
    </location>
</feature>
<feature type="transmembrane region" description="Helical" evidence="4">
    <location>
        <begin position="123"/>
        <end position="143"/>
    </location>
</feature>
<evidence type="ECO:0000313" key="6">
    <source>
        <dbReference type="EMBL" id="SVD59668.1"/>
    </source>
</evidence>
<evidence type="ECO:0000256" key="1">
    <source>
        <dbReference type="ARBA" id="ARBA00022737"/>
    </source>
</evidence>
<evidence type="ECO:0000256" key="2">
    <source>
        <dbReference type="ARBA" id="ARBA00022803"/>
    </source>
</evidence>
<feature type="transmembrane region" description="Helical" evidence="4">
    <location>
        <begin position="43"/>
        <end position="60"/>
    </location>
</feature>
<dbReference type="EMBL" id="UINC01160817">
    <property type="protein sequence ID" value="SVD59668.1"/>
    <property type="molecule type" value="Genomic_DNA"/>
</dbReference>
<dbReference type="AlphaFoldDB" id="A0A382WNG1"/>
<organism evidence="6">
    <name type="scientific">marine metagenome</name>
    <dbReference type="NCBI Taxonomy" id="408172"/>
    <lineage>
        <taxon>unclassified sequences</taxon>
        <taxon>metagenomes</taxon>
        <taxon>ecological metagenomes</taxon>
    </lineage>
</organism>
<keyword evidence="2" id="KW-0802">TPR repeat</keyword>
<dbReference type="PANTHER" id="PTHR44227">
    <property type="match status" value="1"/>
</dbReference>
<protein>
    <recommendedName>
        <fullName evidence="5">Glycosyltransferase RgtA/B/C/D-like domain-containing protein</fullName>
    </recommendedName>
</protein>
<gene>
    <name evidence="6" type="ORF">METZ01_LOCUS412522</name>
</gene>
<keyword evidence="4" id="KW-0812">Transmembrane</keyword>
<evidence type="ECO:0000256" key="3">
    <source>
        <dbReference type="SAM" id="MobiDB-lite"/>
    </source>
</evidence>
<dbReference type="InterPro" id="IPR052346">
    <property type="entry name" value="O-mannosyl-transferase_TMTC"/>
</dbReference>
<dbReference type="InterPro" id="IPR038731">
    <property type="entry name" value="RgtA/B/C-like"/>
</dbReference>
<keyword evidence="1" id="KW-0677">Repeat</keyword>
<keyword evidence="4" id="KW-1133">Transmembrane helix</keyword>
<feature type="transmembrane region" description="Helical" evidence="4">
    <location>
        <begin position="207"/>
        <end position="230"/>
    </location>
</feature>
<feature type="domain" description="Glycosyltransferase RgtA/B/C/D-like" evidence="5">
    <location>
        <begin position="127"/>
        <end position="229"/>
    </location>
</feature>
<name>A0A382WNG1_9ZZZZ</name>
<proteinExistence type="predicted"/>
<dbReference type="PANTHER" id="PTHR44227:SF3">
    <property type="entry name" value="PROTEIN O-MANNOSYL-TRANSFERASE TMTC4"/>
    <property type="match status" value="1"/>
</dbReference>
<evidence type="ECO:0000259" key="5">
    <source>
        <dbReference type="Pfam" id="PF13231"/>
    </source>
</evidence>
<sequence>MKKKVANKRKRSKKNTSDRSGHFKSLNDVAHPLADEANKTVKIIIYVLLVLATFAVYAQVQDHEFLNFDDNKYITDNWNVQAGFTRESIHWAFTKSHYGDWQPITWLSYILDYQLYGLNPKGYHLTSLFFHIANSLILFMVLLRMTGALWQCSFVAAMFAFHPLNVESVAWAAERKNVLSTLFWLLTMWAYIRYAEKPNIKRYGSMILFFILGLMSKPMLITLPFVLLLMDYWPLRRFKLG</sequence>
<accession>A0A382WNG1</accession>
<feature type="region of interest" description="Disordered" evidence="3">
    <location>
        <begin position="1"/>
        <end position="23"/>
    </location>
</feature>